<dbReference type="PROSITE" id="PS51367">
    <property type="entry name" value="THAUMATIN_2"/>
    <property type="match status" value="1"/>
</dbReference>
<evidence type="ECO:0008006" key="4">
    <source>
        <dbReference type="Google" id="ProtNLM"/>
    </source>
</evidence>
<dbReference type="Proteomes" id="UP001141552">
    <property type="component" value="Unassembled WGS sequence"/>
</dbReference>
<proteinExistence type="inferred from homology"/>
<sequence>GSAVSLTISNNCSSTVWPAIVSNPNTPQLSVSGFTLEPNQSTTLQVNSFWSGRVWGRTNCTQDPFGKFTCATRDCNSSSIECFGKEGASPLTVAEFHMNHSRQGFDFFDITLWLVTVLVLLLEPQSIAVVESMLLANPANRVLTQKSSKTLVRVLVPLRTMMIGLAHLHALVLT</sequence>
<reference evidence="2" key="2">
    <citation type="journal article" date="2023" name="Plants (Basel)">
        <title>Annotation of the Turnera subulata (Passifloraceae) Draft Genome Reveals the S-Locus Evolved after the Divergence of Turneroideae from Passifloroideae in a Stepwise Manner.</title>
        <authorList>
            <person name="Henning P.M."/>
            <person name="Roalson E.H."/>
            <person name="Mir W."/>
            <person name="McCubbin A.G."/>
            <person name="Shore J.S."/>
        </authorList>
    </citation>
    <scope>NUCLEOTIDE SEQUENCE</scope>
    <source>
        <strain evidence="2">F60SS</strain>
    </source>
</reference>
<feature type="non-terminal residue" evidence="2">
    <location>
        <position position="1"/>
    </location>
</feature>
<dbReference type="SMART" id="SM00205">
    <property type="entry name" value="THN"/>
    <property type="match status" value="1"/>
</dbReference>
<evidence type="ECO:0000256" key="1">
    <source>
        <dbReference type="ARBA" id="ARBA00010607"/>
    </source>
</evidence>
<organism evidence="2 3">
    <name type="scientific">Turnera subulata</name>
    <dbReference type="NCBI Taxonomy" id="218843"/>
    <lineage>
        <taxon>Eukaryota</taxon>
        <taxon>Viridiplantae</taxon>
        <taxon>Streptophyta</taxon>
        <taxon>Embryophyta</taxon>
        <taxon>Tracheophyta</taxon>
        <taxon>Spermatophyta</taxon>
        <taxon>Magnoliopsida</taxon>
        <taxon>eudicotyledons</taxon>
        <taxon>Gunneridae</taxon>
        <taxon>Pentapetalae</taxon>
        <taxon>rosids</taxon>
        <taxon>fabids</taxon>
        <taxon>Malpighiales</taxon>
        <taxon>Passifloraceae</taxon>
        <taxon>Turnera</taxon>
    </lineage>
</organism>
<evidence type="ECO:0000313" key="2">
    <source>
        <dbReference type="EMBL" id="KAJ4846757.1"/>
    </source>
</evidence>
<name>A0A9Q0GDE5_9ROSI</name>
<dbReference type="InterPro" id="IPR001938">
    <property type="entry name" value="Thaumatin"/>
</dbReference>
<accession>A0A9Q0GDE5</accession>
<dbReference type="SUPFAM" id="SSF49870">
    <property type="entry name" value="Osmotin, thaumatin-like protein"/>
    <property type="match status" value="1"/>
</dbReference>
<evidence type="ECO:0000313" key="3">
    <source>
        <dbReference type="Proteomes" id="UP001141552"/>
    </source>
</evidence>
<dbReference type="Gene3D" id="2.60.110.10">
    <property type="entry name" value="Thaumatin"/>
    <property type="match status" value="1"/>
</dbReference>
<reference evidence="2" key="1">
    <citation type="submission" date="2022-02" db="EMBL/GenBank/DDBJ databases">
        <authorList>
            <person name="Henning P.M."/>
            <person name="McCubbin A.G."/>
            <person name="Shore J.S."/>
        </authorList>
    </citation>
    <scope>NUCLEOTIDE SEQUENCE</scope>
    <source>
        <strain evidence="2">F60SS</strain>
        <tissue evidence="2">Leaves</tissue>
    </source>
</reference>
<dbReference type="Pfam" id="PF00314">
    <property type="entry name" value="Thaumatin"/>
    <property type="match status" value="1"/>
</dbReference>
<dbReference type="EMBL" id="JAKUCV010001348">
    <property type="protein sequence ID" value="KAJ4846757.1"/>
    <property type="molecule type" value="Genomic_DNA"/>
</dbReference>
<dbReference type="PANTHER" id="PTHR31048">
    <property type="entry name" value="OS03G0233200 PROTEIN"/>
    <property type="match status" value="1"/>
</dbReference>
<comment type="similarity">
    <text evidence="1">Belongs to the thaumatin family.</text>
</comment>
<dbReference type="AlphaFoldDB" id="A0A9Q0GDE5"/>
<dbReference type="OrthoDB" id="430315at2759"/>
<dbReference type="InterPro" id="IPR037176">
    <property type="entry name" value="Osmotin/thaumatin-like_sf"/>
</dbReference>
<gene>
    <name evidence="2" type="ORF">Tsubulata_010244</name>
</gene>
<feature type="non-terminal residue" evidence="2">
    <location>
        <position position="174"/>
    </location>
</feature>
<keyword evidence="3" id="KW-1185">Reference proteome</keyword>
<comment type="caution">
    <text evidence="2">The sequence shown here is derived from an EMBL/GenBank/DDBJ whole genome shotgun (WGS) entry which is preliminary data.</text>
</comment>
<protein>
    <recommendedName>
        <fullName evidence="4">Thaumatin-like protein</fullName>
    </recommendedName>
</protein>